<feature type="region of interest" description="Disordered" evidence="1">
    <location>
        <begin position="1"/>
        <end position="64"/>
    </location>
</feature>
<evidence type="ECO:0000256" key="1">
    <source>
        <dbReference type="SAM" id="MobiDB-lite"/>
    </source>
</evidence>
<comment type="caution">
    <text evidence="2">The sequence shown here is derived from an EMBL/GenBank/DDBJ whole genome shotgun (WGS) entry which is preliminary data.</text>
</comment>
<evidence type="ECO:0000313" key="3">
    <source>
        <dbReference type="Proteomes" id="UP000324222"/>
    </source>
</evidence>
<dbReference type="EMBL" id="VSRR010004671">
    <property type="protein sequence ID" value="MPC40379.1"/>
    <property type="molecule type" value="Genomic_DNA"/>
</dbReference>
<gene>
    <name evidence="2" type="ORF">E2C01_033935</name>
</gene>
<reference evidence="2 3" key="1">
    <citation type="submission" date="2019-05" db="EMBL/GenBank/DDBJ databases">
        <title>Another draft genome of Portunus trituberculatus and its Hox gene families provides insights of decapod evolution.</title>
        <authorList>
            <person name="Jeong J.-H."/>
            <person name="Song I."/>
            <person name="Kim S."/>
            <person name="Choi T."/>
            <person name="Kim D."/>
            <person name="Ryu S."/>
            <person name="Kim W."/>
        </authorList>
    </citation>
    <scope>NUCLEOTIDE SEQUENCE [LARGE SCALE GENOMIC DNA]</scope>
    <source>
        <tissue evidence="2">Muscle</tissue>
    </source>
</reference>
<feature type="compositionally biased region" description="Polar residues" evidence="1">
    <location>
        <begin position="12"/>
        <end position="28"/>
    </location>
</feature>
<keyword evidence="3" id="KW-1185">Reference proteome</keyword>
<accession>A0A5B7F519</accession>
<protein>
    <submittedName>
        <fullName evidence="2">Uncharacterized protein</fullName>
    </submittedName>
</protein>
<name>A0A5B7F519_PORTR</name>
<proteinExistence type="predicted"/>
<organism evidence="2 3">
    <name type="scientific">Portunus trituberculatus</name>
    <name type="common">Swimming crab</name>
    <name type="synonym">Neptunus trituberculatus</name>
    <dbReference type="NCBI Taxonomy" id="210409"/>
    <lineage>
        <taxon>Eukaryota</taxon>
        <taxon>Metazoa</taxon>
        <taxon>Ecdysozoa</taxon>
        <taxon>Arthropoda</taxon>
        <taxon>Crustacea</taxon>
        <taxon>Multicrustacea</taxon>
        <taxon>Malacostraca</taxon>
        <taxon>Eumalacostraca</taxon>
        <taxon>Eucarida</taxon>
        <taxon>Decapoda</taxon>
        <taxon>Pleocyemata</taxon>
        <taxon>Brachyura</taxon>
        <taxon>Eubrachyura</taxon>
        <taxon>Portunoidea</taxon>
        <taxon>Portunidae</taxon>
        <taxon>Portuninae</taxon>
        <taxon>Portunus</taxon>
    </lineage>
</organism>
<evidence type="ECO:0000313" key="2">
    <source>
        <dbReference type="EMBL" id="MPC40379.1"/>
    </source>
</evidence>
<dbReference type="AlphaFoldDB" id="A0A5B7F519"/>
<dbReference type="Proteomes" id="UP000324222">
    <property type="component" value="Unassembled WGS sequence"/>
</dbReference>
<feature type="compositionally biased region" description="Basic and acidic residues" evidence="1">
    <location>
        <begin position="41"/>
        <end position="51"/>
    </location>
</feature>
<sequence>MSRINVGDKQARSITINTKASSQSSPESLQAIRYPPSGCEALRRRDTDGKRRQPAGRGAGGGIPASPRLCVGARQMRSCVAVCRPVPDIFIKEFQTKHLPFTASPGIIRCSWHVGAVLCDLRATQHDFRHPPYCIPSN</sequence>